<dbReference type="AlphaFoldDB" id="A0A5A7NRD2"/>
<dbReference type="EMBL" id="BKDJ01000008">
    <property type="protein sequence ID" value="GER23279.1"/>
    <property type="molecule type" value="Genomic_DNA"/>
</dbReference>
<dbReference type="OrthoDB" id="4916564at2"/>
<proteinExistence type="predicted"/>
<evidence type="ECO:0000313" key="2">
    <source>
        <dbReference type="EMBL" id="GER23279.1"/>
    </source>
</evidence>
<evidence type="ECO:0000256" key="1">
    <source>
        <dbReference type="SAM" id="MobiDB-lite"/>
    </source>
</evidence>
<reference evidence="2 3" key="1">
    <citation type="submission" date="2019-09" db="EMBL/GenBank/DDBJ databases">
        <title>Arthrobacter zafarii sp. nov., a moderately thermotolerant and halotolerant actinobacterium isolated from Cholistan desert soil of Pakistan.</title>
        <authorList>
            <person name="Amin A."/>
            <person name="Ahmed I."/>
            <person name="Khalid N."/>
            <person name="Schumann P."/>
            <person name="Busse H.J."/>
            <person name="Khan I.U."/>
            <person name="Li S."/>
            <person name="Li W.J."/>
        </authorList>
    </citation>
    <scope>NUCLEOTIDE SEQUENCE [LARGE SCALE GENOMIC DNA]</scope>
    <source>
        <strain evidence="2 3">NCCP-1664</strain>
    </source>
</reference>
<keyword evidence="3" id="KW-1185">Reference proteome</keyword>
<name>A0A5A7NRD2_9MICC</name>
<comment type="caution">
    <text evidence="2">The sequence shown here is derived from an EMBL/GenBank/DDBJ whole genome shotgun (WGS) entry which is preliminary data.</text>
</comment>
<organism evidence="2 3">
    <name type="scientific">Zafaria cholistanensis</name>
    <dbReference type="NCBI Taxonomy" id="1682741"/>
    <lineage>
        <taxon>Bacteria</taxon>
        <taxon>Bacillati</taxon>
        <taxon>Actinomycetota</taxon>
        <taxon>Actinomycetes</taxon>
        <taxon>Micrococcales</taxon>
        <taxon>Micrococcaceae</taxon>
        <taxon>Zafaria</taxon>
    </lineage>
</organism>
<dbReference type="RefSeq" id="WP_149956883.1">
    <property type="nucleotide sequence ID" value="NZ_BKDJ01000008.1"/>
</dbReference>
<gene>
    <name evidence="2" type="ORF">NCCP1664_17750</name>
</gene>
<protein>
    <submittedName>
        <fullName evidence="2">Uncharacterized protein</fullName>
    </submittedName>
</protein>
<sequence>MAFEVQLSSQTPGEYNRPSQRYFDSGIFPVWLVPRDLEYNPIRLPIVHAGFGKNSPMLADPASLMELKIRQDIVESSTTLGAFIYRILTHGPVWSVGSPRPAAEATRRRRTGASGRRTQGGDGPAGAGRDNCR</sequence>
<evidence type="ECO:0000313" key="3">
    <source>
        <dbReference type="Proteomes" id="UP000325307"/>
    </source>
</evidence>
<feature type="region of interest" description="Disordered" evidence="1">
    <location>
        <begin position="97"/>
        <end position="133"/>
    </location>
</feature>
<accession>A0A5A7NRD2</accession>
<dbReference type="Proteomes" id="UP000325307">
    <property type="component" value="Unassembled WGS sequence"/>
</dbReference>